<gene>
    <name evidence="1" type="ORF">SAMEA2273318_04285</name>
</gene>
<dbReference type="EMBL" id="FJXR01000034">
    <property type="protein sequence ID" value="CZW21072.1"/>
    <property type="molecule type" value="Genomic_DNA"/>
</dbReference>
<protein>
    <submittedName>
        <fullName evidence="1">Uncharacterized protein</fullName>
    </submittedName>
</protein>
<dbReference type="Proteomes" id="UP000076008">
    <property type="component" value="Unassembled WGS sequence"/>
</dbReference>
<name>A0A144SXT8_ENTCL</name>
<reference evidence="1 2" key="1">
    <citation type="submission" date="2016-03" db="EMBL/GenBank/DDBJ databases">
        <authorList>
            <consortium name="Pathogen Informatics"/>
        </authorList>
    </citation>
    <scope>NUCLEOTIDE SEQUENCE [LARGE SCALE GENOMIC DNA]</scope>
    <source>
        <strain evidence="2">e1252</strain>
    </source>
</reference>
<dbReference type="RefSeq" id="WP_063145443.1">
    <property type="nucleotide sequence ID" value="NZ_FJXR01000034.1"/>
</dbReference>
<organism evidence="1 2">
    <name type="scientific">Enterobacter cloacae</name>
    <dbReference type="NCBI Taxonomy" id="550"/>
    <lineage>
        <taxon>Bacteria</taxon>
        <taxon>Pseudomonadati</taxon>
        <taxon>Pseudomonadota</taxon>
        <taxon>Gammaproteobacteria</taxon>
        <taxon>Enterobacterales</taxon>
        <taxon>Enterobacteriaceae</taxon>
        <taxon>Enterobacter</taxon>
        <taxon>Enterobacter cloacae complex</taxon>
    </lineage>
</organism>
<sequence length="131" mass="15301">MDELIQQIKEEIKSNWLKKKRPLLLSTLGDKFKTIKDDGEFKSIKNWTEKHIEELDAYLYKDSIKPEYIGLVPNGESYESKSTSTLSAIKKTETIDRKKITLDFLTILNDLEDEDLRRVVIPADIIVRLMK</sequence>
<evidence type="ECO:0000313" key="2">
    <source>
        <dbReference type="Proteomes" id="UP000076008"/>
    </source>
</evidence>
<accession>A0A144SXT8</accession>
<dbReference type="AlphaFoldDB" id="A0A144SXT8"/>
<proteinExistence type="predicted"/>
<evidence type="ECO:0000313" key="1">
    <source>
        <dbReference type="EMBL" id="CZW21072.1"/>
    </source>
</evidence>